<feature type="transmembrane region" description="Helical" evidence="1">
    <location>
        <begin position="360"/>
        <end position="378"/>
    </location>
</feature>
<evidence type="ECO:0000313" key="3">
    <source>
        <dbReference type="EMBL" id="AHF08498.1"/>
    </source>
</evidence>
<feature type="transmembrane region" description="Helical" evidence="1">
    <location>
        <begin position="79"/>
        <end position="98"/>
    </location>
</feature>
<feature type="transmembrane region" description="Helical" evidence="1">
    <location>
        <begin position="45"/>
        <end position="67"/>
    </location>
</feature>
<dbReference type="RefSeq" id="WP_006717935.1">
    <property type="nucleotide sequence ID" value="NZ_CP007032.1"/>
</dbReference>
<dbReference type="Pfam" id="PF09925">
    <property type="entry name" value="DUF2157"/>
    <property type="match status" value="1"/>
</dbReference>
<feature type="transmembrane region" description="Helical" evidence="1">
    <location>
        <begin position="263"/>
        <end position="284"/>
    </location>
</feature>
<evidence type="ECO:0000313" key="4">
    <source>
        <dbReference type="Proteomes" id="UP000010847"/>
    </source>
</evidence>
<keyword evidence="1" id="KW-1133">Transmembrane helix</keyword>
<sequence length="438" mass="49131">MKDRNIKWLHEEIPKWVAKDVVSEETGIKIQNYYGEVEEPNGLKMALAIFGTLGAVLIGSGIILLFAKNWDNFSLTLRTVLSLLPLILAQILTGWVIFTGKNSPAWREGTAVFLFLMIGASISLIGQTYHIPGDTPQFILTWILLSLPIIYLLEVTVPAILYILGTVIWAGVTRGEGGYTFLYWLLLALVSGFLYKMFKYWRSSNHFLFLELALILSLCISLSIVLEQVLPGIWIIVYSCYFTILFLMGWIDWKQSESDWQKPLLLIGLMGSLIFSIVLSYKGIWEQVGWKYYGQDYYHNTLNATQDYILMALMGVGVGYLLNKFFKQKDTLGLIFSALPVLAILGFLLASFQGAGISDLLFDAYLLILGIFIVIRGLKIHSLGLTNGGMLILAVLIILRFFDSGLGFLEKGIAFILVGLGFLLANYVLVRRQKGGEQ</sequence>
<dbReference type="STRING" id="871968.DESME_05405"/>
<feature type="transmembrane region" description="Helical" evidence="1">
    <location>
        <begin position="138"/>
        <end position="171"/>
    </location>
</feature>
<evidence type="ECO:0000256" key="1">
    <source>
        <dbReference type="SAM" id="Phobius"/>
    </source>
</evidence>
<name>W0EG47_9FIRM</name>
<dbReference type="HOGENOM" id="CLU_050998_0_0_9"/>
<evidence type="ECO:0000259" key="2">
    <source>
        <dbReference type="Pfam" id="PF09925"/>
    </source>
</evidence>
<dbReference type="AlphaFoldDB" id="W0EG47"/>
<reference evidence="3 4" key="1">
    <citation type="submission" date="2013-12" db="EMBL/GenBank/DDBJ databases">
        <authorList>
            <consortium name="DOE Joint Genome Institute"/>
            <person name="Smidt H."/>
            <person name="Huntemann M."/>
            <person name="Han J."/>
            <person name="Chen A."/>
            <person name="Kyrpides N."/>
            <person name="Mavromatis K."/>
            <person name="Markowitz V."/>
            <person name="Palaniappan K."/>
            <person name="Ivanova N."/>
            <person name="Schaumberg A."/>
            <person name="Pati A."/>
            <person name="Liolios K."/>
            <person name="Nordberg H.P."/>
            <person name="Cantor M.N."/>
            <person name="Hua S.X."/>
            <person name="Woyke T."/>
        </authorList>
    </citation>
    <scope>NUCLEOTIDE SEQUENCE [LARGE SCALE GENOMIC DNA]</scope>
    <source>
        <strain evidence="4">DSM 15288</strain>
    </source>
</reference>
<dbReference type="OrthoDB" id="5351773at2"/>
<dbReference type="EMBL" id="CP007032">
    <property type="protein sequence ID" value="AHF08498.1"/>
    <property type="molecule type" value="Genomic_DNA"/>
</dbReference>
<feature type="transmembrane region" description="Helical" evidence="1">
    <location>
        <begin position="304"/>
        <end position="322"/>
    </location>
</feature>
<proteinExistence type="predicted"/>
<feature type="transmembrane region" description="Helical" evidence="1">
    <location>
        <begin position="408"/>
        <end position="430"/>
    </location>
</feature>
<feature type="transmembrane region" description="Helical" evidence="1">
    <location>
        <begin position="177"/>
        <end position="195"/>
    </location>
</feature>
<feature type="transmembrane region" description="Helical" evidence="1">
    <location>
        <begin position="385"/>
        <end position="402"/>
    </location>
</feature>
<dbReference type="eggNOG" id="COG4872">
    <property type="taxonomic scope" value="Bacteria"/>
</dbReference>
<feature type="transmembrane region" description="Helical" evidence="1">
    <location>
        <begin position="207"/>
        <end position="226"/>
    </location>
</feature>
<keyword evidence="1" id="KW-0812">Transmembrane</keyword>
<protein>
    <recommendedName>
        <fullName evidence="2">DUF2157 domain-containing protein</fullName>
    </recommendedName>
</protein>
<organism evidence="3 4">
    <name type="scientific">Desulfitobacterium metallireducens DSM 15288</name>
    <dbReference type="NCBI Taxonomy" id="871968"/>
    <lineage>
        <taxon>Bacteria</taxon>
        <taxon>Bacillati</taxon>
        <taxon>Bacillota</taxon>
        <taxon>Clostridia</taxon>
        <taxon>Eubacteriales</taxon>
        <taxon>Desulfitobacteriaceae</taxon>
        <taxon>Desulfitobacterium</taxon>
    </lineage>
</organism>
<feature type="transmembrane region" description="Helical" evidence="1">
    <location>
        <begin position="232"/>
        <end position="251"/>
    </location>
</feature>
<gene>
    <name evidence="3" type="ORF">DESME_05405</name>
</gene>
<feature type="transmembrane region" description="Helical" evidence="1">
    <location>
        <begin position="334"/>
        <end position="354"/>
    </location>
</feature>
<feature type="transmembrane region" description="Helical" evidence="1">
    <location>
        <begin position="110"/>
        <end position="126"/>
    </location>
</feature>
<dbReference type="KEGG" id="dmt:DESME_05405"/>
<dbReference type="InterPro" id="IPR018677">
    <property type="entry name" value="DUF2157"/>
</dbReference>
<keyword evidence="1" id="KW-0472">Membrane</keyword>
<dbReference type="Proteomes" id="UP000010847">
    <property type="component" value="Chromosome"/>
</dbReference>
<feature type="domain" description="DUF2157" evidence="2">
    <location>
        <begin position="15"/>
        <end position="156"/>
    </location>
</feature>
<keyword evidence="4" id="KW-1185">Reference proteome</keyword>
<accession>W0EG47</accession>